<keyword evidence="2" id="KW-0732">Signal</keyword>
<gene>
    <name evidence="3" type="ORF">F444_06960</name>
</gene>
<organism evidence="3 4">
    <name type="scientific">Phytophthora nicotianae P1976</name>
    <dbReference type="NCBI Taxonomy" id="1317066"/>
    <lineage>
        <taxon>Eukaryota</taxon>
        <taxon>Sar</taxon>
        <taxon>Stramenopiles</taxon>
        <taxon>Oomycota</taxon>
        <taxon>Peronosporomycetes</taxon>
        <taxon>Peronosporales</taxon>
        <taxon>Peronosporaceae</taxon>
        <taxon>Phytophthora</taxon>
    </lineage>
</organism>
<protein>
    <recommendedName>
        <fullName evidence="5">HTH psq-type domain-containing protein</fullName>
    </recommendedName>
</protein>
<evidence type="ECO:0000313" key="4">
    <source>
        <dbReference type="Proteomes" id="UP000028582"/>
    </source>
</evidence>
<proteinExistence type="predicted"/>
<dbReference type="AlphaFoldDB" id="A0A081AGB2"/>
<comment type="caution">
    <text evidence="3">The sequence shown here is derived from an EMBL/GenBank/DDBJ whole genome shotgun (WGS) entry which is preliminary data.</text>
</comment>
<reference evidence="3 4" key="1">
    <citation type="submission" date="2013-11" db="EMBL/GenBank/DDBJ databases">
        <title>The Genome Sequence of Phytophthora parasitica P1976.</title>
        <authorList>
            <consortium name="The Broad Institute Genomics Platform"/>
            <person name="Russ C."/>
            <person name="Tyler B."/>
            <person name="Panabieres F."/>
            <person name="Shan W."/>
            <person name="Tripathy S."/>
            <person name="Grunwald N."/>
            <person name="Machado M."/>
            <person name="Johnson C.S."/>
            <person name="Walker B."/>
            <person name="Young S."/>
            <person name="Zeng Q."/>
            <person name="Gargeya S."/>
            <person name="Fitzgerald M."/>
            <person name="Haas B."/>
            <person name="Abouelleil A."/>
            <person name="Allen A.W."/>
            <person name="Alvarado L."/>
            <person name="Arachchi H.M."/>
            <person name="Berlin A.M."/>
            <person name="Chapman S.B."/>
            <person name="Gainer-Dewar J."/>
            <person name="Goldberg J."/>
            <person name="Griggs A."/>
            <person name="Gujja S."/>
            <person name="Hansen M."/>
            <person name="Howarth C."/>
            <person name="Imamovic A."/>
            <person name="Ireland A."/>
            <person name="Larimer J."/>
            <person name="McCowan C."/>
            <person name="Murphy C."/>
            <person name="Pearson M."/>
            <person name="Poon T.W."/>
            <person name="Priest M."/>
            <person name="Roberts A."/>
            <person name="Saif S."/>
            <person name="Shea T."/>
            <person name="Sisk P."/>
            <person name="Sykes S."/>
            <person name="Wortman J."/>
            <person name="Nusbaum C."/>
            <person name="Birren B."/>
        </authorList>
    </citation>
    <scope>NUCLEOTIDE SEQUENCE [LARGE SCALE GENOMIC DNA]</scope>
    <source>
        <strain evidence="3 4">P1976</strain>
    </source>
</reference>
<sequence length="200" mass="21994">MRVGLLLMLLLEGIPPPAGMGGQARHLIQQAYQAELEVIAAVAAPDDREILAKQRSSHWAKMLFSSRIYFDGSMSNLFRMDSSTIDALIRAGSSLEATADRFAIGPSTVSGIVREVSSIKCQELSDLVSFPPLITYGHLDMNDALLPRRRFELFIYLLTGRPLPAQAAATDLTEEKPPAPQSEDKDMDDEEVEPSQIAHK</sequence>
<dbReference type="OrthoDB" id="124390at2759"/>
<feature type="chain" id="PRO_5001754116" description="HTH psq-type domain-containing protein" evidence="2">
    <location>
        <begin position="20"/>
        <end position="200"/>
    </location>
</feature>
<accession>A0A081AGB2</accession>
<feature type="region of interest" description="Disordered" evidence="1">
    <location>
        <begin position="167"/>
        <end position="200"/>
    </location>
</feature>
<name>A0A081AGB2_PHYNI</name>
<dbReference type="EMBL" id="ANJA01001248">
    <property type="protein sequence ID" value="ETO77923.1"/>
    <property type="molecule type" value="Genomic_DNA"/>
</dbReference>
<evidence type="ECO:0000256" key="2">
    <source>
        <dbReference type="SAM" id="SignalP"/>
    </source>
</evidence>
<evidence type="ECO:0000313" key="3">
    <source>
        <dbReference type="EMBL" id="ETO77923.1"/>
    </source>
</evidence>
<feature type="signal peptide" evidence="2">
    <location>
        <begin position="1"/>
        <end position="19"/>
    </location>
</feature>
<evidence type="ECO:0000256" key="1">
    <source>
        <dbReference type="SAM" id="MobiDB-lite"/>
    </source>
</evidence>
<dbReference type="Proteomes" id="UP000028582">
    <property type="component" value="Unassembled WGS sequence"/>
</dbReference>
<evidence type="ECO:0008006" key="5">
    <source>
        <dbReference type="Google" id="ProtNLM"/>
    </source>
</evidence>